<dbReference type="InterPro" id="IPR011006">
    <property type="entry name" value="CheY-like_superfamily"/>
</dbReference>
<evidence type="ECO:0000256" key="5">
    <source>
        <dbReference type="ARBA" id="ARBA00023163"/>
    </source>
</evidence>
<dbReference type="STRING" id="1802200.A2812_02205"/>
<dbReference type="GO" id="GO:0000160">
    <property type="term" value="P:phosphorelay signal transduction system"/>
    <property type="evidence" value="ECO:0007669"/>
    <property type="project" value="UniProtKB-KW"/>
</dbReference>
<dbReference type="Proteomes" id="UP000177190">
    <property type="component" value="Unassembled WGS sequence"/>
</dbReference>
<keyword evidence="1 6" id="KW-0597">Phosphoprotein</keyword>
<dbReference type="PANTHER" id="PTHR44591:SF3">
    <property type="entry name" value="RESPONSE REGULATORY DOMAIN-CONTAINING PROTEIN"/>
    <property type="match status" value="1"/>
</dbReference>
<evidence type="ECO:0000256" key="3">
    <source>
        <dbReference type="ARBA" id="ARBA00023015"/>
    </source>
</evidence>
<keyword evidence="5" id="KW-0804">Transcription</keyword>
<proteinExistence type="predicted"/>
<comment type="caution">
    <text evidence="8">The sequence shown here is derived from an EMBL/GenBank/DDBJ whole genome shotgun (WGS) entry which is preliminary data.</text>
</comment>
<feature type="domain" description="Response regulatory" evidence="7">
    <location>
        <begin position="4"/>
        <end position="120"/>
    </location>
</feature>
<dbReference type="EMBL" id="MHOM01000028">
    <property type="protein sequence ID" value="OGZ63971.1"/>
    <property type="molecule type" value="Genomic_DNA"/>
</dbReference>
<dbReference type="Pfam" id="PF00072">
    <property type="entry name" value="Response_reg"/>
    <property type="match status" value="1"/>
</dbReference>
<organism evidence="8 9">
    <name type="scientific">Candidatus Staskawiczbacteria bacterium RIFCSPHIGHO2_01_FULL_36_16</name>
    <dbReference type="NCBI Taxonomy" id="1802200"/>
    <lineage>
        <taxon>Bacteria</taxon>
        <taxon>Candidatus Staskawicziibacteriota</taxon>
    </lineage>
</organism>
<evidence type="ECO:0000256" key="4">
    <source>
        <dbReference type="ARBA" id="ARBA00023125"/>
    </source>
</evidence>
<sequence length="122" mass="13736">MAKKILIIEDDEFLRNLMVRRLEKEGFETAEASNGKTGLEKSKTEKPDLILLDLILPGIDGSEVLVEIKKNPATASIPVIIITNLDQKENNKETRDLAVDYLIKAQLDPIEITERIKKVLNP</sequence>
<keyword evidence="3" id="KW-0805">Transcription regulation</keyword>
<dbReference type="GO" id="GO:0003677">
    <property type="term" value="F:DNA binding"/>
    <property type="evidence" value="ECO:0007669"/>
    <property type="project" value="UniProtKB-KW"/>
</dbReference>
<dbReference type="SUPFAM" id="SSF52172">
    <property type="entry name" value="CheY-like"/>
    <property type="match status" value="1"/>
</dbReference>
<gene>
    <name evidence="8" type="ORF">A2812_02205</name>
</gene>
<accession>A0A1G2HP22</accession>
<name>A0A1G2HP22_9BACT</name>
<dbReference type="PANTHER" id="PTHR44591">
    <property type="entry name" value="STRESS RESPONSE REGULATOR PROTEIN 1"/>
    <property type="match status" value="1"/>
</dbReference>
<dbReference type="FunFam" id="3.40.50.2300:FF:000001">
    <property type="entry name" value="DNA-binding response regulator PhoB"/>
    <property type="match status" value="1"/>
</dbReference>
<feature type="modified residue" description="4-aspartylphosphate" evidence="6">
    <location>
        <position position="53"/>
    </location>
</feature>
<evidence type="ECO:0000259" key="7">
    <source>
        <dbReference type="PROSITE" id="PS50110"/>
    </source>
</evidence>
<dbReference type="InterPro" id="IPR050595">
    <property type="entry name" value="Bact_response_regulator"/>
</dbReference>
<dbReference type="Gene3D" id="3.40.50.2300">
    <property type="match status" value="1"/>
</dbReference>
<dbReference type="InterPro" id="IPR001789">
    <property type="entry name" value="Sig_transdc_resp-reg_receiver"/>
</dbReference>
<protein>
    <recommendedName>
        <fullName evidence="7">Response regulatory domain-containing protein</fullName>
    </recommendedName>
</protein>
<evidence type="ECO:0000256" key="1">
    <source>
        <dbReference type="ARBA" id="ARBA00022553"/>
    </source>
</evidence>
<dbReference type="AlphaFoldDB" id="A0A1G2HP22"/>
<keyword evidence="4" id="KW-0238">DNA-binding</keyword>
<evidence type="ECO:0000313" key="8">
    <source>
        <dbReference type="EMBL" id="OGZ63971.1"/>
    </source>
</evidence>
<dbReference type="PROSITE" id="PS50110">
    <property type="entry name" value="RESPONSE_REGULATORY"/>
    <property type="match status" value="1"/>
</dbReference>
<dbReference type="SMART" id="SM00448">
    <property type="entry name" value="REC"/>
    <property type="match status" value="1"/>
</dbReference>
<keyword evidence="2" id="KW-0902">Two-component regulatory system</keyword>
<evidence type="ECO:0000256" key="2">
    <source>
        <dbReference type="ARBA" id="ARBA00023012"/>
    </source>
</evidence>
<evidence type="ECO:0000313" key="9">
    <source>
        <dbReference type="Proteomes" id="UP000177190"/>
    </source>
</evidence>
<reference evidence="8 9" key="1">
    <citation type="journal article" date="2016" name="Nat. Commun.">
        <title>Thousands of microbial genomes shed light on interconnected biogeochemical processes in an aquifer system.</title>
        <authorList>
            <person name="Anantharaman K."/>
            <person name="Brown C.T."/>
            <person name="Hug L.A."/>
            <person name="Sharon I."/>
            <person name="Castelle C.J."/>
            <person name="Probst A.J."/>
            <person name="Thomas B.C."/>
            <person name="Singh A."/>
            <person name="Wilkins M.J."/>
            <person name="Karaoz U."/>
            <person name="Brodie E.L."/>
            <person name="Williams K.H."/>
            <person name="Hubbard S.S."/>
            <person name="Banfield J.F."/>
        </authorList>
    </citation>
    <scope>NUCLEOTIDE SEQUENCE [LARGE SCALE GENOMIC DNA]</scope>
</reference>
<evidence type="ECO:0000256" key="6">
    <source>
        <dbReference type="PROSITE-ProRule" id="PRU00169"/>
    </source>
</evidence>